<dbReference type="AlphaFoldDB" id="A0A371GYX0"/>
<dbReference type="PANTHER" id="PTHR35046">
    <property type="entry name" value="ZINC KNUCKLE (CCHC-TYPE) FAMILY PROTEIN"/>
    <property type="match status" value="1"/>
</dbReference>
<proteinExistence type="predicted"/>
<accession>A0A371GYX0</accession>
<dbReference type="CDD" id="cd09274">
    <property type="entry name" value="RNase_HI_RT_Ty3"/>
    <property type="match status" value="1"/>
</dbReference>
<reference evidence="2" key="1">
    <citation type="submission" date="2018-05" db="EMBL/GenBank/DDBJ databases">
        <title>Draft genome of Mucuna pruriens seed.</title>
        <authorList>
            <person name="Nnadi N.E."/>
            <person name="Vos R."/>
            <person name="Hasami M.H."/>
            <person name="Devisetty U.K."/>
            <person name="Aguiy J.C."/>
        </authorList>
    </citation>
    <scope>NUCLEOTIDE SEQUENCE [LARGE SCALE GENOMIC DNA]</scope>
    <source>
        <strain evidence="2">JCA_2017</strain>
    </source>
</reference>
<dbReference type="InterPro" id="IPR043128">
    <property type="entry name" value="Rev_trsase/Diguanyl_cyclase"/>
</dbReference>
<name>A0A371GYX0_MUCPR</name>
<dbReference type="PANTHER" id="PTHR35046:SF9">
    <property type="entry name" value="RNA-DIRECTED DNA POLYMERASE"/>
    <property type="match status" value="1"/>
</dbReference>
<dbReference type="InterPro" id="IPR043502">
    <property type="entry name" value="DNA/RNA_pol_sf"/>
</dbReference>
<evidence type="ECO:0000313" key="2">
    <source>
        <dbReference type="EMBL" id="RDX95747.1"/>
    </source>
</evidence>
<protein>
    <submittedName>
        <fullName evidence="2">Retrovirus-related Pol polyprotein from transposon gypsy</fullName>
    </submittedName>
</protein>
<organism evidence="2 3">
    <name type="scientific">Mucuna pruriens</name>
    <name type="common">Velvet bean</name>
    <name type="synonym">Dolichos pruriens</name>
    <dbReference type="NCBI Taxonomy" id="157652"/>
    <lineage>
        <taxon>Eukaryota</taxon>
        <taxon>Viridiplantae</taxon>
        <taxon>Streptophyta</taxon>
        <taxon>Embryophyta</taxon>
        <taxon>Tracheophyta</taxon>
        <taxon>Spermatophyta</taxon>
        <taxon>Magnoliopsida</taxon>
        <taxon>eudicotyledons</taxon>
        <taxon>Gunneridae</taxon>
        <taxon>Pentapetalae</taxon>
        <taxon>rosids</taxon>
        <taxon>fabids</taxon>
        <taxon>Fabales</taxon>
        <taxon>Fabaceae</taxon>
        <taxon>Papilionoideae</taxon>
        <taxon>50 kb inversion clade</taxon>
        <taxon>NPAAA clade</taxon>
        <taxon>indigoferoid/millettioid clade</taxon>
        <taxon>Phaseoleae</taxon>
        <taxon>Mucuna</taxon>
    </lineage>
</organism>
<evidence type="ECO:0000313" key="3">
    <source>
        <dbReference type="Proteomes" id="UP000257109"/>
    </source>
</evidence>
<dbReference type="InterPro" id="IPR041577">
    <property type="entry name" value="RT_RNaseH_2"/>
</dbReference>
<feature type="non-terminal residue" evidence="2">
    <location>
        <position position="1"/>
    </location>
</feature>
<dbReference type="Proteomes" id="UP000257109">
    <property type="component" value="Unassembled WGS sequence"/>
</dbReference>
<gene>
    <name evidence="2" type="primary">pol</name>
    <name evidence="2" type="ORF">CR513_21690</name>
</gene>
<feature type="domain" description="Reverse transcriptase/retrotransposon-derived protein RNase H-like" evidence="1">
    <location>
        <begin position="83"/>
        <end position="167"/>
    </location>
</feature>
<keyword evidence="3" id="KW-1185">Reference proteome</keyword>
<dbReference type="SUPFAM" id="SSF56672">
    <property type="entry name" value="DNA/RNA polymerases"/>
    <property type="match status" value="1"/>
</dbReference>
<dbReference type="OrthoDB" id="415724at2759"/>
<evidence type="ECO:0000259" key="1">
    <source>
        <dbReference type="Pfam" id="PF17919"/>
    </source>
</evidence>
<dbReference type="Pfam" id="PF17919">
    <property type="entry name" value="RT_RNaseH_2"/>
    <property type="match status" value="1"/>
</dbReference>
<dbReference type="EMBL" id="QJKJ01004053">
    <property type="protein sequence ID" value="RDX95747.1"/>
    <property type="molecule type" value="Genomic_DNA"/>
</dbReference>
<sequence length="205" mass="23942">MPLSTFMRLMNHVLRSLIGKCVVVYFDDILVYSNYVNDHVLHAKTYVVGSQGVKVDEEKVKVIQSWPTPKSVGDVRKFHGFKWEESQERSIQAQKDKLTNAPILSLSNFNKYFELECDASNVGVGVVLLQEGNFIAFFSEKLKNAQINYSTYDKELYALVRALQEFMIHNDHEALKHLRGWKKLNKRHVKWVEFLKKFPYVIKQK</sequence>
<comment type="caution">
    <text evidence="2">The sequence shown here is derived from an EMBL/GenBank/DDBJ whole genome shotgun (WGS) entry which is preliminary data.</text>
</comment>
<dbReference type="Gene3D" id="3.30.70.270">
    <property type="match status" value="1"/>
</dbReference>